<proteinExistence type="predicted"/>
<dbReference type="Proteomes" id="UP001595377">
    <property type="component" value="Unassembled WGS sequence"/>
</dbReference>
<evidence type="ECO:0000313" key="1">
    <source>
        <dbReference type="EMBL" id="MFC3072574.1"/>
    </source>
</evidence>
<organism evidence="1 2">
    <name type="scientific">Shinella pollutisoli</name>
    <dbReference type="NCBI Taxonomy" id="2250594"/>
    <lineage>
        <taxon>Bacteria</taxon>
        <taxon>Pseudomonadati</taxon>
        <taxon>Pseudomonadota</taxon>
        <taxon>Alphaproteobacteria</taxon>
        <taxon>Hyphomicrobiales</taxon>
        <taxon>Rhizobiaceae</taxon>
        <taxon>Shinella</taxon>
    </lineage>
</organism>
<gene>
    <name evidence="1" type="ORF">ACFOHH_05580</name>
</gene>
<dbReference type="EMBL" id="JBHRSP010000009">
    <property type="protein sequence ID" value="MFC3072574.1"/>
    <property type="molecule type" value="Genomic_DNA"/>
</dbReference>
<reference evidence="2" key="1">
    <citation type="journal article" date="2019" name="Int. J. Syst. Evol. Microbiol.">
        <title>The Global Catalogue of Microorganisms (GCM) 10K type strain sequencing project: providing services to taxonomists for standard genome sequencing and annotation.</title>
        <authorList>
            <consortium name="The Broad Institute Genomics Platform"/>
            <consortium name="The Broad Institute Genome Sequencing Center for Infectious Disease"/>
            <person name="Wu L."/>
            <person name="Ma J."/>
        </authorList>
    </citation>
    <scope>NUCLEOTIDE SEQUENCE [LARGE SCALE GENOMIC DNA]</scope>
    <source>
        <strain evidence="2">KCTC 52677</strain>
    </source>
</reference>
<evidence type="ECO:0000313" key="2">
    <source>
        <dbReference type="Proteomes" id="UP001595377"/>
    </source>
</evidence>
<dbReference type="RefSeq" id="WP_257317792.1">
    <property type="nucleotide sequence ID" value="NZ_JANFDG010000033.1"/>
</dbReference>
<keyword evidence="2" id="KW-1185">Reference proteome</keyword>
<protein>
    <submittedName>
        <fullName evidence="1">Uncharacterized protein</fullName>
    </submittedName>
</protein>
<accession>A0ABV7DDK3</accession>
<comment type="caution">
    <text evidence="1">The sequence shown here is derived from an EMBL/GenBank/DDBJ whole genome shotgun (WGS) entry which is preliminary data.</text>
</comment>
<sequence length="47" mass="5369">MLFIFSKMNFVQIAWNGEAPRTESRVRNLAMDAPLGPLHVIRTRNIG</sequence>
<name>A0ABV7DDK3_9HYPH</name>